<dbReference type="AlphaFoldDB" id="A0A0B0NUD2"/>
<dbReference type="EMBL" id="KN403742">
    <property type="protein sequence ID" value="KHG15429.1"/>
    <property type="molecule type" value="Genomic_DNA"/>
</dbReference>
<organism evidence="1 2">
    <name type="scientific">Gossypium arboreum</name>
    <name type="common">Tree cotton</name>
    <name type="synonym">Gossypium nanking</name>
    <dbReference type="NCBI Taxonomy" id="29729"/>
    <lineage>
        <taxon>Eukaryota</taxon>
        <taxon>Viridiplantae</taxon>
        <taxon>Streptophyta</taxon>
        <taxon>Embryophyta</taxon>
        <taxon>Tracheophyta</taxon>
        <taxon>Spermatophyta</taxon>
        <taxon>Magnoliopsida</taxon>
        <taxon>eudicotyledons</taxon>
        <taxon>Gunneridae</taxon>
        <taxon>Pentapetalae</taxon>
        <taxon>rosids</taxon>
        <taxon>malvids</taxon>
        <taxon>Malvales</taxon>
        <taxon>Malvaceae</taxon>
        <taxon>Malvoideae</taxon>
        <taxon>Gossypium</taxon>
    </lineage>
</organism>
<evidence type="ECO:0000313" key="2">
    <source>
        <dbReference type="Proteomes" id="UP000032142"/>
    </source>
</evidence>
<keyword evidence="2" id="KW-1185">Reference proteome</keyword>
<accession>A0A0B0NUD2</accession>
<dbReference type="Proteomes" id="UP000032142">
    <property type="component" value="Unassembled WGS sequence"/>
</dbReference>
<sequence length="40" mass="4566">MLVSSILPRYDVQKSRKTTFYMLASICDSDICVRVRPCLG</sequence>
<gene>
    <name evidence="1" type="ORF">F383_18059</name>
</gene>
<proteinExistence type="predicted"/>
<evidence type="ECO:0000313" key="1">
    <source>
        <dbReference type="EMBL" id="KHG15429.1"/>
    </source>
</evidence>
<name>A0A0B0NUD2_GOSAR</name>
<protein>
    <submittedName>
        <fullName evidence="1">Uncharacterized protein</fullName>
    </submittedName>
</protein>
<reference evidence="2" key="1">
    <citation type="submission" date="2014-09" db="EMBL/GenBank/DDBJ databases">
        <authorList>
            <person name="Mudge J."/>
            <person name="Ramaraj T."/>
            <person name="Lindquist I.E."/>
            <person name="Bharti A.K."/>
            <person name="Sundararajan A."/>
            <person name="Cameron C.T."/>
            <person name="Woodward J.E."/>
            <person name="May G.D."/>
            <person name="Brubaker C."/>
            <person name="Broadhvest J."/>
            <person name="Wilkins T.A."/>
        </authorList>
    </citation>
    <scope>NUCLEOTIDE SEQUENCE</scope>
    <source>
        <strain evidence="2">cv. AKA8401</strain>
    </source>
</reference>